<gene>
    <name evidence="1" type="ORF">DXZ20_03890</name>
</gene>
<keyword evidence="2" id="KW-1185">Reference proteome</keyword>
<accession>A0A6M0RF53</accession>
<comment type="caution">
    <text evidence="1">The sequence shown here is derived from an EMBL/GenBank/DDBJ whole genome shotgun (WGS) entry which is preliminary data.</text>
</comment>
<dbReference type="Proteomes" id="UP000481033">
    <property type="component" value="Unassembled WGS sequence"/>
</dbReference>
<protein>
    <submittedName>
        <fullName evidence="1">Uncharacterized protein</fullName>
    </submittedName>
</protein>
<dbReference type="EMBL" id="QXHD01000003">
    <property type="protein sequence ID" value="NEZ54844.1"/>
    <property type="molecule type" value="Genomic_DNA"/>
</dbReference>
<name>A0A6M0RF53_9CYAN</name>
<dbReference type="AlphaFoldDB" id="A0A6M0RF53"/>
<sequence length="69" mass="8121">MDQIFLNGFSFNHRIAIKQFNLMFVFKTLLSKDSLGLWDDHQTIVIRGEKIDASRVNDVAKRIRENKKI</sequence>
<reference evidence="1 2" key="1">
    <citation type="journal article" date="2020" name="Microb. Ecol.">
        <title>Ecogenomics of the Marine Benthic Filamentous Cyanobacterium Adonisia.</title>
        <authorList>
            <person name="Walter J.M."/>
            <person name="Coutinho F.H."/>
            <person name="Leomil L."/>
            <person name="Hargreaves P.I."/>
            <person name="Campeao M.E."/>
            <person name="Vieira V.V."/>
            <person name="Silva B.S."/>
            <person name="Fistarol G.O."/>
            <person name="Salomon P.S."/>
            <person name="Sawabe T."/>
            <person name="Mino S."/>
            <person name="Hosokawa M."/>
            <person name="Miyashita H."/>
            <person name="Maruyama F."/>
            <person name="van Verk M.C."/>
            <person name="Dutilh B.E."/>
            <person name="Thompson C.C."/>
            <person name="Thompson F.L."/>
        </authorList>
    </citation>
    <scope>NUCLEOTIDE SEQUENCE [LARGE SCALE GENOMIC DNA]</scope>
    <source>
        <strain evidence="1 2">CCMR0081</strain>
    </source>
</reference>
<evidence type="ECO:0000313" key="2">
    <source>
        <dbReference type="Proteomes" id="UP000481033"/>
    </source>
</evidence>
<proteinExistence type="predicted"/>
<evidence type="ECO:0000313" key="1">
    <source>
        <dbReference type="EMBL" id="NEZ54844.1"/>
    </source>
</evidence>
<organism evidence="1 2">
    <name type="scientific">Adonisia turfae CCMR0081</name>
    <dbReference type="NCBI Taxonomy" id="2292702"/>
    <lineage>
        <taxon>Bacteria</taxon>
        <taxon>Bacillati</taxon>
        <taxon>Cyanobacteriota</taxon>
        <taxon>Adonisia</taxon>
        <taxon>Adonisia turfae</taxon>
    </lineage>
</organism>